<keyword evidence="4" id="KW-1185">Reference proteome</keyword>
<keyword evidence="2" id="KW-0732">Signal</keyword>
<name>A0A7U2EVE9_PHANO</name>
<gene>
    <name evidence="3" type="ORF">JI435_037460</name>
</gene>
<accession>A0A7U2EVE9</accession>
<feature type="compositionally biased region" description="Pro residues" evidence="1">
    <location>
        <begin position="92"/>
        <end position="101"/>
    </location>
</feature>
<organism evidence="3 4">
    <name type="scientific">Phaeosphaeria nodorum (strain SN15 / ATCC MYA-4574 / FGSC 10173)</name>
    <name type="common">Glume blotch fungus</name>
    <name type="synonym">Parastagonospora nodorum</name>
    <dbReference type="NCBI Taxonomy" id="321614"/>
    <lineage>
        <taxon>Eukaryota</taxon>
        <taxon>Fungi</taxon>
        <taxon>Dikarya</taxon>
        <taxon>Ascomycota</taxon>
        <taxon>Pezizomycotina</taxon>
        <taxon>Dothideomycetes</taxon>
        <taxon>Pleosporomycetidae</taxon>
        <taxon>Pleosporales</taxon>
        <taxon>Pleosporineae</taxon>
        <taxon>Phaeosphaeriaceae</taxon>
        <taxon>Parastagonospora</taxon>
    </lineage>
</organism>
<evidence type="ECO:0000256" key="1">
    <source>
        <dbReference type="SAM" id="MobiDB-lite"/>
    </source>
</evidence>
<evidence type="ECO:0000313" key="4">
    <source>
        <dbReference type="Proteomes" id="UP000663193"/>
    </source>
</evidence>
<dbReference type="VEuPathDB" id="FungiDB:JI435_037460"/>
<dbReference type="Proteomes" id="UP000663193">
    <property type="component" value="Chromosome 3"/>
</dbReference>
<proteinExistence type="predicted"/>
<dbReference type="OMA" id="GCGFGNA"/>
<feature type="region of interest" description="Disordered" evidence="1">
    <location>
        <begin position="71"/>
        <end position="107"/>
    </location>
</feature>
<dbReference type="KEGG" id="pno:SNOG_03746"/>
<reference evidence="4" key="1">
    <citation type="journal article" date="2021" name="BMC Genomics">
        <title>Chromosome-level genome assembly and manually-curated proteome of model necrotroph Parastagonospora nodorum Sn15 reveals a genome-wide trove of candidate effector homologs, and redundancy of virulence-related functions within an accessory chromosome.</title>
        <authorList>
            <person name="Bertazzoni S."/>
            <person name="Jones D.A.B."/>
            <person name="Phan H.T."/>
            <person name="Tan K.-C."/>
            <person name="Hane J.K."/>
        </authorList>
    </citation>
    <scope>NUCLEOTIDE SEQUENCE [LARGE SCALE GENOMIC DNA]</scope>
    <source>
        <strain evidence="4">SN15 / ATCC MYA-4574 / FGSC 10173)</strain>
    </source>
</reference>
<dbReference type="AlphaFoldDB" id="A0A7U2EVE9"/>
<feature type="chain" id="PRO_5034900976" description="Biotrophy-associated secreted protein 2" evidence="2">
    <location>
        <begin position="20"/>
        <end position="178"/>
    </location>
</feature>
<dbReference type="OrthoDB" id="2132010at2759"/>
<evidence type="ECO:0000256" key="2">
    <source>
        <dbReference type="SAM" id="SignalP"/>
    </source>
</evidence>
<feature type="compositionally biased region" description="Low complexity" evidence="1">
    <location>
        <begin position="82"/>
        <end position="91"/>
    </location>
</feature>
<feature type="signal peptide" evidence="2">
    <location>
        <begin position="1"/>
        <end position="19"/>
    </location>
</feature>
<dbReference type="EMBL" id="CP069025">
    <property type="protein sequence ID" value="QRC93531.1"/>
    <property type="molecule type" value="Genomic_DNA"/>
</dbReference>
<sequence length="178" mass="17400">MAPIFKIVTLLSFFLYAAAQGTQFITGTCASDAECASACCGFTSGKCAAPFVANERGEGCGFGDAQPNNNALAGTQGGQGQPGQANASAPAAPAPATPPPAAVEAEAKAPGTQFITGPCTSDADCASACCGFQSGKCAGPAVAQERDGGCGFGDAQPNDDAAKALAGRSLGRRGPSLM</sequence>
<protein>
    <recommendedName>
        <fullName evidence="5">Biotrophy-associated secreted protein 2</fullName>
    </recommendedName>
</protein>
<evidence type="ECO:0000313" key="3">
    <source>
        <dbReference type="EMBL" id="QRC93531.1"/>
    </source>
</evidence>
<dbReference type="RefSeq" id="XP_001794294.1">
    <property type="nucleotide sequence ID" value="XM_001794242.1"/>
</dbReference>
<evidence type="ECO:0008006" key="5">
    <source>
        <dbReference type="Google" id="ProtNLM"/>
    </source>
</evidence>